<evidence type="ECO:0000256" key="11">
    <source>
        <dbReference type="ARBA" id="ARBA00022759"/>
    </source>
</evidence>
<gene>
    <name evidence="14 19" type="primary">rnhB</name>
    <name evidence="20" type="ORF">B4167_3365</name>
    <name evidence="19" type="ORF">BT1A1_1546</name>
</gene>
<keyword evidence="9 14" id="KW-0540">Nuclease</keyword>
<evidence type="ECO:0000256" key="1">
    <source>
        <dbReference type="ARBA" id="ARBA00000077"/>
    </source>
</evidence>
<evidence type="ECO:0000256" key="7">
    <source>
        <dbReference type="ARBA" id="ARBA00019179"/>
    </source>
</evidence>
<organism evidence="19 22">
    <name type="scientific">Caldibacillus thermoamylovorans</name>
    <dbReference type="NCBI Taxonomy" id="35841"/>
    <lineage>
        <taxon>Bacteria</taxon>
        <taxon>Bacillati</taxon>
        <taxon>Bacillota</taxon>
        <taxon>Bacilli</taxon>
        <taxon>Bacillales</taxon>
        <taxon>Bacillaceae</taxon>
        <taxon>Caldibacillus</taxon>
    </lineage>
</organism>
<dbReference type="EC" id="3.1.26.4" evidence="6 14"/>
<dbReference type="GO" id="GO:0043137">
    <property type="term" value="P:DNA replication, removal of RNA primer"/>
    <property type="evidence" value="ECO:0007669"/>
    <property type="project" value="TreeGrafter"/>
</dbReference>
<dbReference type="Gene3D" id="3.30.420.10">
    <property type="entry name" value="Ribonuclease H-like superfamily/Ribonuclease H"/>
    <property type="match status" value="1"/>
</dbReference>
<evidence type="ECO:0000259" key="18">
    <source>
        <dbReference type="PROSITE" id="PS51975"/>
    </source>
</evidence>
<evidence type="ECO:0000256" key="10">
    <source>
        <dbReference type="ARBA" id="ARBA00022723"/>
    </source>
</evidence>
<evidence type="ECO:0000256" key="13">
    <source>
        <dbReference type="ARBA" id="ARBA00023211"/>
    </source>
</evidence>
<dbReference type="PANTHER" id="PTHR10954:SF18">
    <property type="entry name" value="RIBONUCLEASE HII"/>
    <property type="match status" value="1"/>
</dbReference>
<dbReference type="CDD" id="cd07182">
    <property type="entry name" value="RNase_HII_bacteria_HII_like"/>
    <property type="match status" value="1"/>
</dbReference>
<dbReference type="OrthoDB" id="9803420at2"/>
<keyword evidence="22" id="KW-1185">Reference proteome</keyword>
<evidence type="ECO:0000313" key="19">
    <source>
        <dbReference type="EMBL" id="CEE01375.1"/>
    </source>
</evidence>
<comment type="similarity">
    <text evidence="5 14 16">Belongs to the RNase HII family.</text>
</comment>
<dbReference type="GO" id="GO:0030145">
    <property type="term" value="F:manganese ion binding"/>
    <property type="evidence" value="ECO:0007669"/>
    <property type="project" value="UniProtKB-UniRule"/>
</dbReference>
<evidence type="ECO:0000256" key="12">
    <source>
        <dbReference type="ARBA" id="ARBA00022801"/>
    </source>
</evidence>
<feature type="binding site" evidence="14 15">
    <location>
        <position position="78"/>
    </location>
    <ligand>
        <name>a divalent metal cation</name>
        <dbReference type="ChEBI" id="CHEBI:60240"/>
    </ligand>
</feature>
<reference evidence="20 21" key="2">
    <citation type="submission" date="2015-01" db="EMBL/GenBank/DDBJ databases">
        <title>Draft Genome Sequences of Four Bacillus thermoamylovorans Strains, Isolated From Food Products.</title>
        <authorList>
            <person name="Krawcyk A.O."/>
            <person name="Berendsen E.M."/>
            <person name="Eijlander R.T."/>
            <person name="de Jong A."/>
            <person name="Wells-Bennik M."/>
            <person name="Kuipers O.P."/>
        </authorList>
    </citation>
    <scope>NUCLEOTIDE SEQUENCE [LARGE SCALE GENOMIC DNA]</scope>
    <source>
        <strain evidence="20 21">B4167</strain>
    </source>
</reference>
<evidence type="ECO:0000313" key="20">
    <source>
        <dbReference type="EMBL" id="KIO71733.1"/>
    </source>
</evidence>
<evidence type="ECO:0000256" key="14">
    <source>
        <dbReference type="HAMAP-Rule" id="MF_00052"/>
    </source>
</evidence>
<dbReference type="Proteomes" id="UP000032076">
    <property type="component" value="Unassembled WGS sequence"/>
</dbReference>
<feature type="binding site" evidence="14 15">
    <location>
        <position position="77"/>
    </location>
    <ligand>
        <name>a divalent metal cation</name>
        <dbReference type="ChEBI" id="CHEBI:60240"/>
    </ligand>
</feature>
<comment type="cofactor">
    <cofactor evidence="2">
        <name>Mg(2+)</name>
        <dbReference type="ChEBI" id="CHEBI:18420"/>
    </cofactor>
</comment>
<dbReference type="RefSeq" id="WP_034769741.1">
    <property type="nucleotide sequence ID" value="NZ_CCRF01000045.1"/>
</dbReference>
<dbReference type="PANTHER" id="PTHR10954">
    <property type="entry name" value="RIBONUCLEASE H2 SUBUNIT A"/>
    <property type="match status" value="1"/>
</dbReference>
<evidence type="ECO:0000313" key="22">
    <source>
        <dbReference type="Proteomes" id="UP000040576"/>
    </source>
</evidence>
<evidence type="ECO:0000256" key="15">
    <source>
        <dbReference type="PROSITE-ProRule" id="PRU01319"/>
    </source>
</evidence>
<dbReference type="GO" id="GO:0004523">
    <property type="term" value="F:RNA-DNA hybrid ribonuclease activity"/>
    <property type="evidence" value="ECO:0007669"/>
    <property type="project" value="UniProtKB-UniRule"/>
</dbReference>
<evidence type="ECO:0000256" key="16">
    <source>
        <dbReference type="RuleBase" id="RU003515"/>
    </source>
</evidence>
<evidence type="ECO:0000256" key="5">
    <source>
        <dbReference type="ARBA" id="ARBA00007383"/>
    </source>
</evidence>
<sequence>MKQTIKEIEMILQSVTEPDDPFVKKCQQDERKGVQALLQRWKKKQEELMAEKRRFEKMMVYEKEAQKQGFQYVAGIDEVGRGPLAGPVVAAAVILPENIFISGINDSKKLSSKKREQLYQEIKNEALAIGIGVVGADVIDEINIYQATKKAMNIAINQLSIFPDFLLIDAMKIDTPITQRSLIKGDSLSVSIASASIIAKVYRDRLMMEYSKKYPEYQFEKNAGYGTREHIQAIRKFGPTPIHRKTFAPIKEYIHNENEK</sequence>
<accession>A0A090J0M9</accession>
<proteinExistence type="inferred from homology"/>
<keyword evidence="10 14" id="KW-0479">Metal-binding</keyword>
<dbReference type="AlphaFoldDB" id="A0A090J0M9"/>
<dbReference type="GeneID" id="92960713"/>
<dbReference type="FunFam" id="3.30.420.10:FF:000006">
    <property type="entry name" value="Ribonuclease HII"/>
    <property type="match status" value="1"/>
</dbReference>
<dbReference type="GO" id="GO:0003723">
    <property type="term" value="F:RNA binding"/>
    <property type="evidence" value="ECO:0007669"/>
    <property type="project" value="UniProtKB-UniRule"/>
</dbReference>
<comment type="function">
    <text evidence="3 14 16">Endonuclease that specifically degrades the RNA of RNA-DNA hybrids.</text>
</comment>
<keyword evidence="11 14" id="KW-0255">Endonuclease</keyword>
<reference evidence="19 22" key="1">
    <citation type="submission" date="2014-07" db="EMBL/GenBank/DDBJ databases">
        <authorList>
            <person name="Wibberg Daniel"/>
        </authorList>
    </citation>
    <scope>NUCLEOTIDE SEQUENCE [LARGE SCALE GENOMIC DNA]</scope>
</reference>
<dbReference type="EMBL" id="CCRF01000045">
    <property type="protein sequence ID" value="CEE01375.1"/>
    <property type="molecule type" value="Genomic_DNA"/>
</dbReference>
<dbReference type="GO" id="GO:0005737">
    <property type="term" value="C:cytoplasm"/>
    <property type="evidence" value="ECO:0007669"/>
    <property type="project" value="UniProtKB-SubCell"/>
</dbReference>
<comment type="catalytic activity">
    <reaction evidence="1 14 15 16">
        <text>Endonucleolytic cleavage to 5'-phosphomonoester.</text>
        <dbReference type="EC" id="3.1.26.4"/>
    </reaction>
</comment>
<feature type="coiled-coil region" evidence="17">
    <location>
        <begin position="31"/>
        <end position="58"/>
    </location>
</feature>
<dbReference type="NCBIfam" id="NF000595">
    <property type="entry name" value="PRK00015.1-3"/>
    <property type="match status" value="1"/>
</dbReference>
<name>A0A090J0M9_9BACI</name>
<evidence type="ECO:0000256" key="4">
    <source>
        <dbReference type="ARBA" id="ARBA00004496"/>
    </source>
</evidence>
<feature type="domain" description="RNase H type-2" evidence="18">
    <location>
        <begin position="71"/>
        <end position="259"/>
    </location>
</feature>
<dbReference type="PROSITE" id="PS51975">
    <property type="entry name" value="RNASE_H_2"/>
    <property type="match status" value="1"/>
</dbReference>
<keyword evidence="12 14" id="KW-0378">Hydrolase</keyword>
<dbReference type="InterPro" id="IPR024567">
    <property type="entry name" value="RNase_HII/HIII_dom"/>
</dbReference>
<dbReference type="HAMAP" id="MF_00052_B">
    <property type="entry name" value="RNase_HII_B"/>
    <property type="match status" value="1"/>
</dbReference>
<dbReference type="InterPro" id="IPR022898">
    <property type="entry name" value="RNase_HII"/>
</dbReference>
<dbReference type="Proteomes" id="UP000040576">
    <property type="component" value="Unassembled WGS sequence"/>
</dbReference>
<keyword evidence="13 14" id="KW-0464">Manganese</keyword>
<evidence type="ECO:0000256" key="2">
    <source>
        <dbReference type="ARBA" id="ARBA00001946"/>
    </source>
</evidence>
<dbReference type="PATRIC" id="fig|35841.7.peg.1459"/>
<evidence type="ECO:0000256" key="8">
    <source>
        <dbReference type="ARBA" id="ARBA00022490"/>
    </source>
</evidence>
<dbReference type="EMBL" id="JXLU01000116">
    <property type="protein sequence ID" value="KIO71733.1"/>
    <property type="molecule type" value="Genomic_DNA"/>
</dbReference>
<dbReference type="InterPro" id="IPR012337">
    <property type="entry name" value="RNaseH-like_sf"/>
</dbReference>
<dbReference type="InterPro" id="IPR001352">
    <property type="entry name" value="RNase_HII/HIII"/>
</dbReference>
<comment type="cofactor">
    <cofactor evidence="14 15">
        <name>Mn(2+)</name>
        <dbReference type="ChEBI" id="CHEBI:29035"/>
    </cofactor>
    <cofactor evidence="14 15">
        <name>Mg(2+)</name>
        <dbReference type="ChEBI" id="CHEBI:18420"/>
    </cofactor>
    <text evidence="14 15">Manganese or magnesium. Binds 1 divalent metal ion per monomer in the absence of substrate. May bind a second metal ion after substrate binding.</text>
</comment>
<dbReference type="SUPFAM" id="SSF53098">
    <property type="entry name" value="Ribonuclease H-like"/>
    <property type="match status" value="1"/>
</dbReference>
<evidence type="ECO:0000313" key="21">
    <source>
        <dbReference type="Proteomes" id="UP000032076"/>
    </source>
</evidence>
<evidence type="ECO:0000256" key="6">
    <source>
        <dbReference type="ARBA" id="ARBA00012180"/>
    </source>
</evidence>
<keyword evidence="17" id="KW-0175">Coiled coil</keyword>
<protein>
    <recommendedName>
        <fullName evidence="7 14">Ribonuclease HII</fullName>
        <shortName evidence="14">RNase HII</shortName>
        <ecNumber evidence="6 14">3.1.26.4</ecNumber>
    </recommendedName>
</protein>
<dbReference type="GO" id="GO:0032299">
    <property type="term" value="C:ribonuclease H2 complex"/>
    <property type="evidence" value="ECO:0007669"/>
    <property type="project" value="TreeGrafter"/>
</dbReference>
<dbReference type="Pfam" id="PF01351">
    <property type="entry name" value="RNase_HII"/>
    <property type="match status" value="1"/>
</dbReference>
<evidence type="ECO:0000256" key="17">
    <source>
        <dbReference type="SAM" id="Coils"/>
    </source>
</evidence>
<evidence type="ECO:0000256" key="3">
    <source>
        <dbReference type="ARBA" id="ARBA00004065"/>
    </source>
</evidence>
<evidence type="ECO:0000256" key="9">
    <source>
        <dbReference type="ARBA" id="ARBA00022722"/>
    </source>
</evidence>
<dbReference type="NCBIfam" id="NF000594">
    <property type="entry name" value="PRK00015.1-1"/>
    <property type="match status" value="1"/>
</dbReference>
<dbReference type="InterPro" id="IPR036397">
    <property type="entry name" value="RNaseH_sf"/>
</dbReference>
<comment type="subcellular location">
    <subcellularLocation>
        <location evidence="4 14">Cytoplasm</location>
    </subcellularLocation>
</comment>
<feature type="binding site" evidence="14 15">
    <location>
        <position position="169"/>
    </location>
    <ligand>
        <name>a divalent metal cation</name>
        <dbReference type="ChEBI" id="CHEBI:60240"/>
    </ligand>
</feature>
<keyword evidence="8 14" id="KW-0963">Cytoplasm</keyword>
<dbReference type="GO" id="GO:0006298">
    <property type="term" value="P:mismatch repair"/>
    <property type="evidence" value="ECO:0007669"/>
    <property type="project" value="TreeGrafter"/>
</dbReference>